<comment type="cofactor">
    <cofactor evidence="1">
        <name>a divalent metal cation</name>
        <dbReference type="ChEBI" id="CHEBI:60240"/>
    </cofactor>
</comment>
<dbReference type="GO" id="GO:0004518">
    <property type="term" value="F:nuclease activity"/>
    <property type="evidence" value="ECO:0007669"/>
    <property type="project" value="UniProtKB-KW"/>
</dbReference>
<evidence type="ECO:0000256" key="2">
    <source>
        <dbReference type="ARBA" id="ARBA00004123"/>
    </source>
</evidence>
<dbReference type="InterPro" id="IPR045249">
    <property type="entry name" value="HARBI1-like"/>
</dbReference>
<sequence length="254" mass="29238">MSLSRLVNFDYRRERQIRVAKIPLTRLQDRHNPLEWFNAVEFKIRYHMYKETAIFVTDLISQDLSCRVPRGVHIPPIIQFLTVLRFFATGNFQTDNADLHQMSQPTISNLVKRVSKAIAKFRSRFIQFLNFQEADKVQQEFYKIAGFPGVIGSIDCTHIHIISPGGNDAELFRNRKGRFSINVQATCDASLCFTNVVARWYESAHDSRIFENSLLFDDSQDGRVPGLLVGDGGYPLLPFLLTPFEPPRTPSEQR</sequence>
<protein>
    <submittedName>
        <fullName evidence="9">Putative nuclease HARBI1</fullName>
    </submittedName>
</protein>
<dbReference type="InterPro" id="IPR027806">
    <property type="entry name" value="HARBI1_dom"/>
</dbReference>
<organism evidence="9 10">
    <name type="scientific">Folsomia candida</name>
    <name type="common">Springtail</name>
    <dbReference type="NCBI Taxonomy" id="158441"/>
    <lineage>
        <taxon>Eukaryota</taxon>
        <taxon>Metazoa</taxon>
        <taxon>Ecdysozoa</taxon>
        <taxon>Arthropoda</taxon>
        <taxon>Hexapoda</taxon>
        <taxon>Collembola</taxon>
        <taxon>Entomobryomorpha</taxon>
        <taxon>Isotomoidea</taxon>
        <taxon>Isotomidae</taxon>
        <taxon>Proisotominae</taxon>
        <taxon>Folsomia</taxon>
    </lineage>
</organism>
<keyword evidence="4" id="KW-0540">Nuclease</keyword>
<accession>A0A226DPU5</accession>
<dbReference type="STRING" id="158441.A0A226DPU5"/>
<dbReference type="PANTHER" id="PTHR22930">
    <property type="match status" value="1"/>
</dbReference>
<keyword evidence="6" id="KW-0378">Hydrolase</keyword>
<evidence type="ECO:0000256" key="4">
    <source>
        <dbReference type="ARBA" id="ARBA00022722"/>
    </source>
</evidence>
<evidence type="ECO:0000313" key="9">
    <source>
        <dbReference type="EMBL" id="OXA46236.1"/>
    </source>
</evidence>
<dbReference type="OMA" id="RWYESAH"/>
<evidence type="ECO:0000256" key="5">
    <source>
        <dbReference type="ARBA" id="ARBA00022723"/>
    </source>
</evidence>
<dbReference type="GO" id="GO:0005634">
    <property type="term" value="C:nucleus"/>
    <property type="evidence" value="ECO:0007669"/>
    <property type="project" value="UniProtKB-SubCell"/>
</dbReference>
<dbReference type="AlphaFoldDB" id="A0A226DPU5"/>
<evidence type="ECO:0000256" key="6">
    <source>
        <dbReference type="ARBA" id="ARBA00022801"/>
    </source>
</evidence>
<name>A0A226DPU5_FOLCA</name>
<comment type="caution">
    <text evidence="9">The sequence shown here is derived from an EMBL/GenBank/DDBJ whole genome shotgun (WGS) entry which is preliminary data.</text>
</comment>
<evidence type="ECO:0000256" key="7">
    <source>
        <dbReference type="ARBA" id="ARBA00023242"/>
    </source>
</evidence>
<keyword evidence="10" id="KW-1185">Reference proteome</keyword>
<dbReference type="GO" id="GO:0046872">
    <property type="term" value="F:metal ion binding"/>
    <property type="evidence" value="ECO:0007669"/>
    <property type="project" value="UniProtKB-KW"/>
</dbReference>
<evidence type="ECO:0000256" key="3">
    <source>
        <dbReference type="ARBA" id="ARBA00006958"/>
    </source>
</evidence>
<comment type="subcellular location">
    <subcellularLocation>
        <location evidence="2">Nucleus</location>
    </subcellularLocation>
</comment>
<evidence type="ECO:0000259" key="8">
    <source>
        <dbReference type="Pfam" id="PF13359"/>
    </source>
</evidence>
<evidence type="ECO:0000313" key="10">
    <source>
        <dbReference type="Proteomes" id="UP000198287"/>
    </source>
</evidence>
<evidence type="ECO:0000256" key="1">
    <source>
        <dbReference type="ARBA" id="ARBA00001968"/>
    </source>
</evidence>
<dbReference type="PANTHER" id="PTHR22930:SF85">
    <property type="entry name" value="GH03217P-RELATED"/>
    <property type="match status" value="1"/>
</dbReference>
<proteinExistence type="inferred from homology"/>
<feature type="domain" description="DDE Tnp4" evidence="8">
    <location>
        <begin position="154"/>
        <end position="246"/>
    </location>
</feature>
<gene>
    <name evidence="9" type="ORF">Fcan01_18925</name>
</gene>
<reference evidence="9 10" key="1">
    <citation type="submission" date="2015-12" db="EMBL/GenBank/DDBJ databases">
        <title>The genome of Folsomia candida.</title>
        <authorList>
            <person name="Faddeeva A."/>
            <person name="Derks M.F."/>
            <person name="Anvar Y."/>
            <person name="Smit S."/>
            <person name="Van Straalen N."/>
            <person name="Roelofs D."/>
        </authorList>
    </citation>
    <scope>NUCLEOTIDE SEQUENCE [LARGE SCALE GENOMIC DNA]</scope>
    <source>
        <strain evidence="9 10">VU population</strain>
        <tissue evidence="9">Whole body</tissue>
    </source>
</reference>
<dbReference type="GO" id="GO:0016787">
    <property type="term" value="F:hydrolase activity"/>
    <property type="evidence" value="ECO:0007669"/>
    <property type="project" value="UniProtKB-KW"/>
</dbReference>
<dbReference type="Pfam" id="PF13359">
    <property type="entry name" value="DDE_Tnp_4"/>
    <property type="match status" value="1"/>
</dbReference>
<keyword evidence="5" id="KW-0479">Metal-binding</keyword>
<dbReference type="OrthoDB" id="2430314at2759"/>
<dbReference type="Proteomes" id="UP000198287">
    <property type="component" value="Unassembled WGS sequence"/>
</dbReference>
<keyword evidence="7" id="KW-0539">Nucleus</keyword>
<comment type="similarity">
    <text evidence="3">Belongs to the HARBI1 family.</text>
</comment>
<dbReference type="EMBL" id="LNIX01000016">
    <property type="protein sequence ID" value="OXA46236.1"/>
    <property type="molecule type" value="Genomic_DNA"/>
</dbReference>